<dbReference type="Gene3D" id="3.80.10.10">
    <property type="entry name" value="Ribonuclease Inhibitor"/>
    <property type="match status" value="1"/>
</dbReference>
<reference evidence="3" key="1">
    <citation type="journal article" date="2014" name="Proc. Natl. Acad. Sci. U.S.A.">
        <title>Extensive sampling of basidiomycete genomes demonstrates inadequacy of the white-rot/brown-rot paradigm for wood decay fungi.</title>
        <authorList>
            <person name="Riley R."/>
            <person name="Salamov A.A."/>
            <person name="Brown D.W."/>
            <person name="Nagy L.G."/>
            <person name="Floudas D."/>
            <person name="Held B.W."/>
            <person name="Levasseur A."/>
            <person name="Lombard V."/>
            <person name="Morin E."/>
            <person name="Otillar R."/>
            <person name="Lindquist E.A."/>
            <person name="Sun H."/>
            <person name="LaButti K.M."/>
            <person name="Schmutz J."/>
            <person name="Jabbour D."/>
            <person name="Luo H."/>
            <person name="Baker S.E."/>
            <person name="Pisabarro A.G."/>
            <person name="Walton J.D."/>
            <person name="Blanchette R.A."/>
            <person name="Henrissat B."/>
            <person name="Martin F."/>
            <person name="Cullen D."/>
            <person name="Hibbett D.S."/>
            <person name="Grigoriev I.V."/>
        </authorList>
    </citation>
    <scope>NUCLEOTIDE SEQUENCE [LARGE SCALE GENOMIC DNA]</scope>
    <source>
        <strain evidence="3">MUCL 33604</strain>
    </source>
</reference>
<proteinExistence type="predicted"/>
<dbReference type="Proteomes" id="UP000027265">
    <property type="component" value="Unassembled WGS sequence"/>
</dbReference>
<dbReference type="HOGENOM" id="CLU_578778_0_0_1"/>
<dbReference type="CDD" id="cd09917">
    <property type="entry name" value="F-box_SF"/>
    <property type="match status" value="1"/>
</dbReference>
<dbReference type="InterPro" id="IPR001810">
    <property type="entry name" value="F-box_dom"/>
</dbReference>
<dbReference type="PROSITE" id="PS50181">
    <property type="entry name" value="FBOX"/>
    <property type="match status" value="1"/>
</dbReference>
<dbReference type="OrthoDB" id="2864564at2759"/>
<feature type="domain" description="F-box" evidence="1">
    <location>
        <begin position="19"/>
        <end position="64"/>
    </location>
</feature>
<evidence type="ECO:0000313" key="2">
    <source>
        <dbReference type="EMBL" id="KDQ53193.1"/>
    </source>
</evidence>
<evidence type="ECO:0000313" key="3">
    <source>
        <dbReference type="Proteomes" id="UP000027265"/>
    </source>
</evidence>
<evidence type="ECO:0000259" key="1">
    <source>
        <dbReference type="PROSITE" id="PS50181"/>
    </source>
</evidence>
<dbReference type="Pfam" id="PF12937">
    <property type="entry name" value="F-box-like"/>
    <property type="match status" value="1"/>
</dbReference>
<dbReference type="InterPro" id="IPR036047">
    <property type="entry name" value="F-box-like_dom_sf"/>
</dbReference>
<keyword evidence="3" id="KW-1185">Reference proteome</keyword>
<dbReference type="InParanoid" id="A0A067PE52"/>
<organism evidence="2 3">
    <name type="scientific">Jaapia argillacea MUCL 33604</name>
    <dbReference type="NCBI Taxonomy" id="933084"/>
    <lineage>
        <taxon>Eukaryota</taxon>
        <taxon>Fungi</taxon>
        <taxon>Dikarya</taxon>
        <taxon>Basidiomycota</taxon>
        <taxon>Agaricomycotina</taxon>
        <taxon>Agaricomycetes</taxon>
        <taxon>Agaricomycetidae</taxon>
        <taxon>Jaapiales</taxon>
        <taxon>Jaapiaceae</taxon>
        <taxon>Jaapia</taxon>
    </lineage>
</organism>
<dbReference type="SUPFAM" id="SSF52047">
    <property type="entry name" value="RNI-like"/>
    <property type="match status" value="1"/>
</dbReference>
<dbReference type="SUPFAM" id="SSF81383">
    <property type="entry name" value="F-box domain"/>
    <property type="match status" value="1"/>
</dbReference>
<dbReference type="EMBL" id="KL197735">
    <property type="protein sequence ID" value="KDQ53193.1"/>
    <property type="molecule type" value="Genomic_DNA"/>
</dbReference>
<protein>
    <recommendedName>
        <fullName evidence="1">F-box domain-containing protein</fullName>
    </recommendedName>
</protein>
<accession>A0A067PE52</accession>
<dbReference type="Gene3D" id="1.20.1280.50">
    <property type="match status" value="1"/>
</dbReference>
<dbReference type="AlphaFoldDB" id="A0A067PE52"/>
<name>A0A067PE52_9AGAM</name>
<dbReference type="SMART" id="SM00256">
    <property type="entry name" value="FBOX"/>
    <property type="match status" value="1"/>
</dbReference>
<dbReference type="InterPro" id="IPR032675">
    <property type="entry name" value="LRR_dom_sf"/>
</dbReference>
<gene>
    <name evidence="2" type="ORF">JAAARDRAFT_72702</name>
</gene>
<sequence length="476" mass="54194">MSSQCDVAPGIYRLSSASLIGIDRLPTELWIQVLDHLPPVDLRTFSSTCRELRELARPLLYTTFSVSIVAFVEHHPGLAERVRFHLPRSLVDHMERMQFYASPSVAPFVKDCELSLCGSIEKDCGEERPHDEAKKLMEWFFFMVVDKFPALKSMTLRGVTLTSHYLSHIKRLQVANVESLTLEGCPLDGWPSVPRLLPKLSIPSITLLDKRLPCSALRNTTFQDYLSFIDIRALRTLHMHAESPLYMDNILIQTYLFVATLPCNQTFVSLTVLHLPYHFTGHPLFIPFLEKCPNLEELGFLEFDMSSECPPGFCENRISQSILPHVTRFIGPYPCLVPFLGFQLRSIVLTGTYVRTDAAHIGCLLLQLEYPEMLEVLHVSMTPCESQELFLDIECLFPKLEFLAVASLDSTIGICEFAGIPNLLPPTIQDFRLGLQQPYYPDDREILMRGLLERCQGMRTVVVNYEDGRSWTWGSC</sequence>